<name>A0A8E0VLU9_9TREM</name>
<feature type="compositionally biased region" description="Low complexity" evidence="5">
    <location>
        <begin position="885"/>
        <end position="903"/>
    </location>
</feature>
<feature type="region of interest" description="Disordered" evidence="5">
    <location>
        <begin position="1455"/>
        <end position="1508"/>
    </location>
</feature>
<evidence type="ECO:0000256" key="5">
    <source>
        <dbReference type="SAM" id="MobiDB-lite"/>
    </source>
</evidence>
<dbReference type="GO" id="GO:0008270">
    <property type="term" value="F:zinc ion binding"/>
    <property type="evidence" value="ECO:0007669"/>
    <property type="project" value="UniProtKB-KW"/>
</dbReference>
<keyword evidence="1" id="KW-0479">Metal-binding</keyword>
<gene>
    <name evidence="7" type="ORF">FBUS_02835</name>
</gene>
<feature type="region of interest" description="Disordered" evidence="5">
    <location>
        <begin position="285"/>
        <end position="305"/>
    </location>
</feature>
<accession>A0A8E0VLU9</accession>
<evidence type="ECO:0000256" key="1">
    <source>
        <dbReference type="ARBA" id="ARBA00022723"/>
    </source>
</evidence>
<dbReference type="Proteomes" id="UP000728185">
    <property type="component" value="Unassembled WGS sequence"/>
</dbReference>
<dbReference type="PANTHER" id="PTHR22619:SF0">
    <property type="entry name" value="ZINC FINGER SWIM DOMAIN-CONTAINING PROTEIN 6-LIKE PROTEIN"/>
    <property type="match status" value="1"/>
</dbReference>
<evidence type="ECO:0000259" key="6">
    <source>
        <dbReference type="PROSITE" id="PS50966"/>
    </source>
</evidence>
<dbReference type="OrthoDB" id="10013584at2759"/>
<proteinExistence type="predicted"/>
<comment type="caution">
    <text evidence="7">The sequence shown here is derived from an EMBL/GenBank/DDBJ whole genome shotgun (WGS) entry which is preliminary data.</text>
</comment>
<feature type="region of interest" description="Disordered" evidence="5">
    <location>
        <begin position="1578"/>
        <end position="1599"/>
    </location>
</feature>
<sequence length="2257" mass="244292">MKHRLNSLSPPPAFKLRRLEQGSSTTGHESNSVCTLFDLSARVVAESLPFEYVEKTLVHVPEPVQEKIIYHSFPRRDSDIYTYASFHSKSDKGREKIPYYEGLDYFQNDCVENVIQIGFHLTGSVKQPPCVSSDSERRKYEVSITFDRCKIISVCCDCGNKGLSWCPHVVALALYRIRQPHLVDYRSPISDALVRMDRSQLQKFAQYLIASHPNKVLPSAQQLADELLQPESSINKTCGAPDPTAGASVEDVAAWYLDEAGVREQLRSELANLASNGSAFGPAFTGFNGPGGPNTVRSAAGGGRSTPIVTSVANMHPGGGGLPQLSTVVSGTAYHTTAPCLASRSSSDLGQFGISRSGVLGPDADATQSNEANPHSAAQTENGINWLLRYRRLMLNQTLLGGSVSCPLLAQSGGPLPSLHVDVPSDTTATTHWFAPQTGPLISSLSSDMLACGFSSWHHGSGAQIAAMFAKVRELLAKRDSNGPRLLSLITEELLRCPKLPLLKARRTHRAADLPGRMSIPGLTRSLSAQQLSPNPPTESNVGTNSFSHANNNTVSSNQLPTWTTRLWEEVCVLWTCVVLSPDCSAEGRRQWRNRLLSWVRAHRCPRDEAYAVPGHYFANVRDQTELEEDANSSPQVSSSTAQSQPPGRVNSRRVSIFQLPLEASFLSWSDDCLRRLVGLESVKKCGGSTGMDPTLDPPTSRIPSSPIDMDESSIMTTDLFRRPSSNTPRRGPGGLGRPHASRDCQCPYCEQTNQLNEPYPVLCLRVAALRANGYQMQALRLAVFISQRLLRGFKSKATSANNSLVSCLMRTNPCRSSAFWNSSHNTESGVRRSLFAGGSNGVRLPAMNGYANAPPPYNNAGRYTPTMNMLSPSSTMSSLQKYHSSSCRLPSPRPSSISPPVSTTGVPRPGSRRHVLSPGPNSSPMSSSSSIRTNLGVCPGPPTSVYKSIPLTHSSVPPIPPPSPYAPHSPSSASSFPHMIHAYPSAPSPSVPQPPPPMFHPHYPQYHYPYQFSQSNPSPYAFGAANFLPNGGRQLASPKVPGRPTLYHSVPHRSVSLNNMNSHNMNVGNNTHYPSVPSTGHVPEFSMDSLPVQSATSSSPVCPSHTTDSAWIGLPGRPIICLVECLLDAAAVVVELGNQPDRHSQLPHPYFSESSICDQLESASFYLCLSVKISLIALFQQRRLTGSINRLLSCQAQETRLLAWLSTMPKDAVTLMAVCETMAHLLGPPALSRLMPRAEPTHSLNVTVGGQVLPSPAWWWWWWSSLGPVTHPDSYPVHGIIHFVLDYILEAKAQNPLSSIHNIWSSAHSHPLSAAPHNPISVPSPSGCSGVTVATPSAIRVDDLLFAMVTRAMRFSVLEPVSDSMALVPVHPRSSVVHSNYAHIPPPSPFHHLNQSYHHLHHYHYPSSPGASVPFTSRPTERSLYTNRYWVSGQETTDVEAALAVNTEINDLPAMDSTASSSRAVTPDSHGSHTVSGSAPPSTGFHYPSVNASSQLRPAESDRWPSSLSTTISYPPFPSAFASAVQACIKLLDIPYTQSASCMPIPPVISTPSSVALRIPSSPINYMSEVNPLVSMPHSTAPLSSQQPQPLQQQQQPSLPPPFLQIGTIFAHSNTPIRRCLEGMELQQTHLAVALVRLSKSSLLRLDQIVQIFDRHIHSAVSLLTISQQVFAEAVGLESVLSSVRKYDSMPLFSSGLFTGFNSGVCQLASAAPSTISITAGAYSPDRINLICTAYHLALLVVLRTLTRTVHWRRREMLAWAVSTALHVGPSACLYLVTNWFMYVSPREAVNWLAPALIAVIGKSESSLPGLVNPHSHHRPPDGKNVSVNVNKSAGLNEALGPSRSSESIICADTDSSSAAALLFGSNSVDGPSNVEHHPHHRGQVPIMPDEIPSIPAPATLPNNQTGWPNNSWYGLQTTSFTSRHHTSSITVAAQMLGSAVPYSSSAREHILVAVRHMALQAAAKDPVNCALPALTLAERNASAFDAVYRLVLHSAESGGLGPIQLFSLARYMDSRGWAWRAFPFALHATRLFVLSTMQDSHPVATDVLWACSLAHRLGPGALQELLQHVIRNVHCPTLLTEILHRCRIAPSGVLVSSQPGSIAATSPLDGTSTVVGRNSGSTTFSSAALYHPLANNGSQSSASSCSSPSSTTTTSICPPVPPGMSHVKLLSLDRPPLKALLDATINAFVTATHTRLANISPRQYAEFVDFLARARDTFHLLRPDGPAQFRSLVECLRQTYRGKRKLVSLLSERFG</sequence>
<keyword evidence="2 4" id="KW-0863">Zinc-finger</keyword>
<dbReference type="EMBL" id="LUCM01003346">
    <property type="protein sequence ID" value="KAA0195931.1"/>
    <property type="molecule type" value="Genomic_DNA"/>
</dbReference>
<dbReference type="GO" id="GO:0031462">
    <property type="term" value="C:Cul2-RING ubiquitin ligase complex"/>
    <property type="evidence" value="ECO:0007669"/>
    <property type="project" value="TreeGrafter"/>
</dbReference>
<protein>
    <submittedName>
        <fullName evidence="7">Zinc finger SWIM domain-containing protein</fullName>
    </submittedName>
</protein>
<feature type="compositionally biased region" description="Low complexity" evidence="5">
    <location>
        <begin position="918"/>
        <end position="931"/>
    </location>
</feature>
<evidence type="ECO:0000313" key="7">
    <source>
        <dbReference type="EMBL" id="KAA0195931.1"/>
    </source>
</evidence>
<feature type="compositionally biased region" description="Polar residues" evidence="5">
    <location>
        <begin position="866"/>
        <end position="884"/>
    </location>
</feature>
<feature type="compositionally biased region" description="Low complexity" evidence="5">
    <location>
        <begin position="633"/>
        <end position="647"/>
    </location>
</feature>
<evidence type="ECO:0000313" key="8">
    <source>
        <dbReference type="Proteomes" id="UP000728185"/>
    </source>
</evidence>
<organism evidence="7 8">
    <name type="scientific">Fasciolopsis buskii</name>
    <dbReference type="NCBI Taxonomy" id="27845"/>
    <lineage>
        <taxon>Eukaryota</taxon>
        <taxon>Metazoa</taxon>
        <taxon>Spiralia</taxon>
        <taxon>Lophotrochozoa</taxon>
        <taxon>Platyhelminthes</taxon>
        <taxon>Trematoda</taxon>
        <taxon>Digenea</taxon>
        <taxon>Plagiorchiida</taxon>
        <taxon>Echinostomata</taxon>
        <taxon>Echinostomatoidea</taxon>
        <taxon>Fasciolidae</taxon>
        <taxon>Fasciolopsis</taxon>
    </lineage>
</organism>
<keyword evidence="8" id="KW-1185">Reference proteome</keyword>
<feature type="compositionally biased region" description="Low complexity" evidence="5">
    <location>
        <begin position="1583"/>
        <end position="1598"/>
    </location>
</feature>
<dbReference type="InterPro" id="IPR007527">
    <property type="entry name" value="Znf_SWIM"/>
</dbReference>
<evidence type="ECO:0000256" key="3">
    <source>
        <dbReference type="ARBA" id="ARBA00022833"/>
    </source>
</evidence>
<evidence type="ECO:0000256" key="2">
    <source>
        <dbReference type="ARBA" id="ARBA00022771"/>
    </source>
</evidence>
<feature type="region of interest" description="Disordered" evidence="5">
    <location>
        <begin position="864"/>
        <end position="932"/>
    </location>
</feature>
<feature type="region of interest" description="Disordered" evidence="5">
    <location>
        <begin position="689"/>
        <end position="711"/>
    </location>
</feature>
<dbReference type="PANTHER" id="PTHR22619">
    <property type="entry name" value="ZINC FINGER SWIM DOMAIN CONTAINING PROTEIN 4, 5, 6"/>
    <property type="match status" value="1"/>
</dbReference>
<keyword evidence="3" id="KW-0862">Zinc</keyword>
<reference evidence="7" key="1">
    <citation type="submission" date="2019-05" db="EMBL/GenBank/DDBJ databases">
        <title>Annotation for the trematode Fasciolopsis buski.</title>
        <authorList>
            <person name="Choi Y.-J."/>
        </authorList>
    </citation>
    <scope>NUCLEOTIDE SEQUENCE</scope>
    <source>
        <strain evidence="7">HT</strain>
        <tissue evidence="7">Whole worm</tissue>
    </source>
</reference>
<feature type="compositionally biased region" description="Polar residues" evidence="5">
    <location>
        <begin position="1473"/>
        <end position="1482"/>
    </location>
</feature>
<dbReference type="Pfam" id="PF21055">
    <property type="entry name" value="ZSWIM4-8_C"/>
    <property type="match status" value="2"/>
</dbReference>
<feature type="domain" description="SWIM-type" evidence="6">
    <location>
        <begin position="140"/>
        <end position="177"/>
    </location>
</feature>
<dbReference type="PROSITE" id="PS50966">
    <property type="entry name" value="ZF_SWIM"/>
    <property type="match status" value="1"/>
</dbReference>
<evidence type="ECO:0000256" key="4">
    <source>
        <dbReference type="PROSITE-ProRule" id="PRU00325"/>
    </source>
</evidence>
<dbReference type="InterPro" id="IPR048370">
    <property type="entry name" value="ZSWIM4-8_C"/>
</dbReference>
<feature type="region of interest" description="Disordered" evidence="5">
    <location>
        <begin position="626"/>
        <end position="651"/>
    </location>
</feature>